<feature type="domain" description="LysM" evidence="8">
    <location>
        <begin position="439"/>
        <end position="486"/>
    </location>
</feature>
<dbReference type="EMBL" id="BMJM01000017">
    <property type="protein sequence ID" value="GGE21703.1"/>
    <property type="molecule type" value="Genomic_DNA"/>
</dbReference>
<dbReference type="InterPro" id="IPR051156">
    <property type="entry name" value="Mito/Outer_Membr_Metalloprot"/>
</dbReference>
<evidence type="ECO:0000256" key="4">
    <source>
        <dbReference type="ARBA" id="ARBA00022801"/>
    </source>
</evidence>
<name>A0A917EBK7_9SPHN</name>
<protein>
    <submittedName>
        <fullName evidence="9">Metalloprotease</fullName>
    </submittedName>
</protein>
<keyword evidence="4" id="KW-0378">Hydrolase</keyword>
<evidence type="ECO:0000256" key="1">
    <source>
        <dbReference type="ARBA" id="ARBA00001947"/>
    </source>
</evidence>
<dbReference type="PANTHER" id="PTHR22726:SF1">
    <property type="entry name" value="METALLOENDOPEPTIDASE OMA1, MITOCHONDRIAL"/>
    <property type="match status" value="1"/>
</dbReference>
<keyword evidence="6 9" id="KW-0482">Metalloprotease</keyword>
<accession>A0A917EBK7</accession>
<evidence type="ECO:0000259" key="8">
    <source>
        <dbReference type="PROSITE" id="PS51782"/>
    </source>
</evidence>
<dbReference type="Pfam" id="PF01476">
    <property type="entry name" value="LysM"/>
    <property type="match status" value="1"/>
</dbReference>
<evidence type="ECO:0000256" key="7">
    <source>
        <dbReference type="SAM" id="SignalP"/>
    </source>
</evidence>
<reference evidence="9" key="2">
    <citation type="submission" date="2020-09" db="EMBL/GenBank/DDBJ databases">
        <authorList>
            <person name="Sun Q."/>
            <person name="Zhou Y."/>
        </authorList>
    </citation>
    <scope>NUCLEOTIDE SEQUENCE</scope>
    <source>
        <strain evidence="9">CGMCC 1.15519</strain>
    </source>
</reference>
<dbReference type="Gene3D" id="3.30.2010.10">
    <property type="entry name" value="Metalloproteases ('zincins'), catalytic domain"/>
    <property type="match status" value="1"/>
</dbReference>
<keyword evidence="3" id="KW-0479">Metal-binding</keyword>
<evidence type="ECO:0000256" key="2">
    <source>
        <dbReference type="ARBA" id="ARBA00022670"/>
    </source>
</evidence>
<dbReference type="CDD" id="cd00118">
    <property type="entry name" value="LysM"/>
    <property type="match status" value="1"/>
</dbReference>
<keyword evidence="7" id="KW-0732">Signal</keyword>
<evidence type="ECO:0000256" key="6">
    <source>
        <dbReference type="ARBA" id="ARBA00023049"/>
    </source>
</evidence>
<proteinExistence type="predicted"/>
<gene>
    <name evidence="9" type="ORF">GCM10011529_30460</name>
</gene>
<dbReference type="GO" id="GO:0004222">
    <property type="term" value="F:metalloendopeptidase activity"/>
    <property type="evidence" value="ECO:0007669"/>
    <property type="project" value="InterPro"/>
</dbReference>
<evidence type="ECO:0000256" key="5">
    <source>
        <dbReference type="ARBA" id="ARBA00022833"/>
    </source>
</evidence>
<comment type="caution">
    <text evidence="9">The sequence shown here is derived from an EMBL/GenBank/DDBJ whole genome shotgun (WGS) entry which is preliminary data.</text>
</comment>
<feature type="chain" id="PRO_5037138566" evidence="7">
    <location>
        <begin position="26"/>
        <end position="489"/>
    </location>
</feature>
<keyword evidence="2" id="KW-0645">Protease</keyword>
<evidence type="ECO:0000313" key="9">
    <source>
        <dbReference type="EMBL" id="GGE21703.1"/>
    </source>
</evidence>
<dbReference type="PROSITE" id="PS51782">
    <property type="entry name" value="LYSM"/>
    <property type="match status" value="1"/>
</dbReference>
<evidence type="ECO:0000256" key="3">
    <source>
        <dbReference type="ARBA" id="ARBA00022723"/>
    </source>
</evidence>
<feature type="signal peptide" evidence="7">
    <location>
        <begin position="1"/>
        <end position="25"/>
    </location>
</feature>
<dbReference type="InterPro" id="IPR001915">
    <property type="entry name" value="Peptidase_M48"/>
</dbReference>
<dbReference type="Proteomes" id="UP000635071">
    <property type="component" value="Unassembled WGS sequence"/>
</dbReference>
<evidence type="ECO:0000313" key="10">
    <source>
        <dbReference type="Proteomes" id="UP000635071"/>
    </source>
</evidence>
<sequence>MSRILRTPALLAVGLSLTLTTPALAQRGAVTPITASERQQGNAANTDITAEFGGAFGGPQAQYVERVGRRIAVQSGLASDPGAFDVTLLNSAVDNAFAIPGGYVYVTRNLLALMNDEAELAAVLGHEVAHVAARHSAKRESASKRNSILGALGQLLVGSVAGNSGIGGLLSRGIGTGSQLATLGFSRSQETQADDLGISYLPRAGYDPMALSSMLMDLAAQNDLSQRIAGTARSLPAWASTHPDPASRVRRAQQQAQAVAGRAGGAGERGREPFLKAIDGMLYGDDPEQGVIDGRNFIYPPGRVAFSVPQDFTVSNGARAVSIAGNGAKAQFASARYDGDLSRYVESVLAQLGGNAGRSAVKQTSVNGIPAAYTITQSQSGQTAVDVTVFAYAPSRDRAYHFVVVAPAGQGLGALEPLVSSFRAMTSGDAAAARPRYVRVVTVRDGDTQASIADRMAFSQYRLERLRVLNRLDPASPLRAGDKVKIVTF</sequence>
<dbReference type="Pfam" id="PF01435">
    <property type="entry name" value="Peptidase_M48"/>
    <property type="match status" value="1"/>
</dbReference>
<organism evidence="9 10">
    <name type="scientific">Sandarakinorhabdus glacialis</name>
    <dbReference type="NCBI Taxonomy" id="1614636"/>
    <lineage>
        <taxon>Bacteria</taxon>
        <taxon>Pseudomonadati</taxon>
        <taxon>Pseudomonadota</taxon>
        <taxon>Alphaproteobacteria</taxon>
        <taxon>Sphingomonadales</taxon>
        <taxon>Sphingosinicellaceae</taxon>
        <taxon>Sandarakinorhabdus</taxon>
    </lineage>
</organism>
<dbReference type="GO" id="GO:0046872">
    <property type="term" value="F:metal ion binding"/>
    <property type="evidence" value="ECO:0007669"/>
    <property type="project" value="UniProtKB-KW"/>
</dbReference>
<keyword evidence="10" id="KW-1185">Reference proteome</keyword>
<dbReference type="GO" id="GO:0016020">
    <property type="term" value="C:membrane"/>
    <property type="evidence" value="ECO:0007669"/>
    <property type="project" value="TreeGrafter"/>
</dbReference>
<dbReference type="InterPro" id="IPR018392">
    <property type="entry name" value="LysM"/>
</dbReference>
<dbReference type="GO" id="GO:0051603">
    <property type="term" value="P:proteolysis involved in protein catabolic process"/>
    <property type="evidence" value="ECO:0007669"/>
    <property type="project" value="TreeGrafter"/>
</dbReference>
<dbReference type="PANTHER" id="PTHR22726">
    <property type="entry name" value="METALLOENDOPEPTIDASE OMA1"/>
    <property type="match status" value="1"/>
</dbReference>
<comment type="cofactor">
    <cofactor evidence="1">
        <name>Zn(2+)</name>
        <dbReference type="ChEBI" id="CHEBI:29105"/>
    </cofactor>
</comment>
<keyword evidence="5" id="KW-0862">Zinc</keyword>
<reference evidence="9" key="1">
    <citation type="journal article" date="2014" name="Int. J. Syst. Evol. Microbiol.">
        <title>Complete genome sequence of Corynebacterium casei LMG S-19264T (=DSM 44701T), isolated from a smear-ripened cheese.</title>
        <authorList>
            <consortium name="US DOE Joint Genome Institute (JGI-PGF)"/>
            <person name="Walter F."/>
            <person name="Albersmeier A."/>
            <person name="Kalinowski J."/>
            <person name="Ruckert C."/>
        </authorList>
    </citation>
    <scope>NUCLEOTIDE SEQUENCE</scope>
    <source>
        <strain evidence="9">CGMCC 1.15519</strain>
    </source>
</reference>
<dbReference type="AlphaFoldDB" id="A0A917EBK7"/>
<dbReference type="CDD" id="cd07324">
    <property type="entry name" value="M48C_Oma1-like"/>
    <property type="match status" value="1"/>
</dbReference>